<keyword evidence="3" id="KW-0808">Transferase</keyword>
<dbReference type="Proteomes" id="UP000283530">
    <property type="component" value="Unassembled WGS sequence"/>
</dbReference>
<dbReference type="OrthoDB" id="1290528at2759"/>
<dbReference type="STRING" id="337451.A0A3S3MYV0"/>
<dbReference type="SUPFAM" id="SSF56112">
    <property type="entry name" value="Protein kinase-like (PK-like)"/>
    <property type="match status" value="1"/>
</dbReference>
<gene>
    <name evidence="3" type="ORF">CKAN_01390700</name>
</gene>
<keyword evidence="4" id="KW-1185">Reference proteome</keyword>
<evidence type="ECO:0000256" key="1">
    <source>
        <dbReference type="SAM" id="MobiDB-lite"/>
    </source>
</evidence>
<evidence type="ECO:0000313" key="3">
    <source>
        <dbReference type="EMBL" id="RWR85064.1"/>
    </source>
</evidence>
<dbReference type="Pfam" id="PF07714">
    <property type="entry name" value="PK_Tyr_Ser-Thr"/>
    <property type="match status" value="1"/>
</dbReference>
<dbReference type="InterPro" id="IPR000719">
    <property type="entry name" value="Prot_kinase_dom"/>
</dbReference>
<dbReference type="EMBL" id="QPKB01000005">
    <property type="protein sequence ID" value="RWR85064.1"/>
    <property type="molecule type" value="Genomic_DNA"/>
</dbReference>
<dbReference type="Gene3D" id="1.10.510.10">
    <property type="entry name" value="Transferase(Phosphotransferase) domain 1"/>
    <property type="match status" value="1"/>
</dbReference>
<keyword evidence="3" id="KW-0418">Kinase</keyword>
<sequence length="315" mass="34722">MDMSTNSKRKRRIKMSTNSSKHFRKDCSTNMAKNGYFALLFVSMWTSVSSLCAAGTPEWMAPEVLRDEPSNEKSDVYSFGVILWELVTMQQPWSSLNPAQVVAAVGFKNKRLEIPRNKRNDAWLPAVYSYRGHRCRAAFALLNYKPRYHSLIRKRTDLPQAREELKAAAEVEREEPVLALTDVEHHVASGVETTISGSDPKTAEPSSPPSSEEGERMQRRRPVERDLESLLVGGKAPHASTSPGADSDPTSASTSQAAPDASTTASAASPSSRVWQRSPTPMRPLARKSGERRGPGLRVPASPRHPNLLGRLFGG</sequence>
<dbReference type="PROSITE" id="PS50011">
    <property type="entry name" value="PROTEIN_KINASE_DOM"/>
    <property type="match status" value="1"/>
</dbReference>
<feature type="compositionally biased region" description="Low complexity" evidence="1">
    <location>
        <begin position="245"/>
        <end position="272"/>
    </location>
</feature>
<reference evidence="3 4" key="1">
    <citation type="journal article" date="2019" name="Nat. Plants">
        <title>Stout camphor tree genome fills gaps in understanding of flowering plant genome evolution.</title>
        <authorList>
            <person name="Chaw S.M."/>
            <person name="Liu Y.C."/>
            <person name="Wu Y.W."/>
            <person name="Wang H.Y."/>
            <person name="Lin C.I."/>
            <person name="Wu C.S."/>
            <person name="Ke H.M."/>
            <person name="Chang L.Y."/>
            <person name="Hsu C.Y."/>
            <person name="Yang H.T."/>
            <person name="Sudianto E."/>
            <person name="Hsu M.H."/>
            <person name="Wu K.P."/>
            <person name="Wang L.N."/>
            <person name="Leebens-Mack J.H."/>
            <person name="Tsai I.J."/>
        </authorList>
    </citation>
    <scope>NUCLEOTIDE SEQUENCE [LARGE SCALE GENOMIC DNA]</scope>
    <source>
        <strain evidence="4">cv. Chaw 1501</strain>
        <tissue evidence="3">Young leaves</tissue>
    </source>
</reference>
<protein>
    <submittedName>
        <fullName evidence="3">Serine/threonine-protein kinase CTR1-like protein isoform X1</fullName>
    </submittedName>
</protein>
<feature type="domain" description="Protein kinase" evidence="2">
    <location>
        <begin position="1"/>
        <end position="178"/>
    </location>
</feature>
<dbReference type="InterPro" id="IPR051681">
    <property type="entry name" value="Ser/Thr_Kinases-Pseudokinases"/>
</dbReference>
<organism evidence="3 4">
    <name type="scientific">Cinnamomum micranthum f. kanehirae</name>
    <dbReference type="NCBI Taxonomy" id="337451"/>
    <lineage>
        <taxon>Eukaryota</taxon>
        <taxon>Viridiplantae</taxon>
        <taxon>Streptophyta</taxon>
        <taxon>Embryophyta</taxon>
        <taxon>Tracheophyta</taxon>
        <taxon>Spermatophyta</taxon>
        <taxon>Magnoliopsida</taxon>
        <taxon>Magnoliidae</taxon>
        <taxon>Laurales</taxon>
        <taxon>Lauraceae</taxon>
        <taxon>Cinnamomum</taxon>
    </lineage>
</organism>
<dbReference type="PANTHER" id="PTHR44329">
    <property type="entry name" value="SERINE/THREONINE-PROTEIN KINASE TNNI3K-RELATED"/>
    <property type="match status" value="1"/>
</dbReference>
<evidence type="ECO:0000313" key="4">
    <source>
        <dbReference type="Proteomes" id="UP000283530"/>
    </source>
</evidence>
<dbReference type="PANTHER" id="PTHR44329:SF281">
    <property type="entry name" value="SERINE_THREONINE-PROTEIN KINASE CTR1"/>
    <property type="match status" value="1"/>
</dbReference>
<proteinExistence type="predicted"/>
<dbReference type="InterPro" id="IPR001245">
    <property type="entry name" value="Ser-Thr/Tyr_kinase_cat_dom"/>
</dbReference>
<dbReference type="AlphaFoldDB" id="A0A3S3MYV0"/>
<evidence type="ECO:0000259" key="2">
    <source>
        <dbReference type="PROSITE" id="PS50011"/>
    </source>
</evidence>
<accession>A0A3S3MYV0</accession>
<feature type="region of interest" description="Disordered" evidence="1">
    <location>
        <begin position="191"/>
        <end position="315"/>
    </location>
</feature>
<feature type="compositionally biased region" description="Basic and acidic residues" evidence="1">
    <location>
        <begin position="213"/>
        <end position="228"/>
    </location>
</feature>
<dbReference type="InterPro" id="IPR011009">
    <property type="entry name" value="Kinase-like_dom_sf"/>
</dbReference>
<comment type="caution">
    <text evidence="3">The sequence shown here is derived from an EMBL/GenBank/DDBJ whole genome shotgun (WGS) entry which is preliminary data.</text>
</comment>
<dbReference type="GO" id="GO:0005524">
    <property type="term" value="F:ATP binding"/>
    <property type="evidence" value="ECO:0007669"/>
    <property type="project" value="InterPro"/>
</dbReference>
<dbReference type="GO" id="GO:0004674">
    <property type="term" value="F:protein serine/threonine kinase activity"/>
    <property type="evidence" value="ECO:0007669"/>
    <property type="project" value="TreeGrafter"/>
</dbReference>
<name>A0A3S3MYV0_9MAGN</name>